<dbReference type="Pfam" id="PF00022">
    <property type="entry name" value="Actin"/>
    <property type="match status" value="1"/>
</dbReference>
<sequence>MMSVKPFIIDFGTVTIRIGRVGDKLPSFIAPPFFGKPNLKRNETDVCDFSGGNGGNWLDYAIFPLNPKEKHDNSIPISAITYDNGEYNLKHDITDKLLECATSSKGVDELMEGGTVIATEPNLHTPQFRNTLADVLVECQRVNKFYMCKRAALSCYASARGSGIVVDVGGACSNVSVVSEGFVIQETIKEEPIGGTIMNRILLNYMSQIGTIIRPSFEYIKPVKTEDALKGKIQKTNDYVNSVGLRSLPYVRKAYYEYAQLYAISRVKETCCSSGENLGVAMENTNSCFVLPDGTFLDTTVGKSLSGIFCRSLFNDANYLEDSKAFQSMESLHIIPSRNEHEMIPLGQFLNGLTGLDGLLAESYGAARQLVSSVCIPDAIKTVILSGGTTRHSAVLPLLERRFANRMPDVESPLFMSVGGDEQQYSSFIGASILASFGMFESLCITREDCQEHGLERILQRKCP</sequence>
<name>S6BP15_BABBO</name>
<protein>
    <submittedName>
        <fullName evidence="3">Actin-related protein, putative</fullName>
    </submittedName>
</protein>
<dbReference type="EMBL" id="AK442098">
    <property type="protein sequence ID" value="BAN65892.1"/>
    <property type="molecule type" value="mRNA"/>
</dbReference>
<gene>
    <name evidence="3" type="primary">BBOV_IV003760</name>
</gene>
<organism evidence="3">
    <name type="scientific">Babesia bovis</name>
    <dbReference type="NCBI Taxonomy" id="5865"/>
    <lineage>
        <taxon>Eukaryota</taxon>
        <taxon>Sar</taxon>
        <taxon>Alveolata</taxon>
        <taxon>Apicomplexa</taxon>
        <taxon>Aconoidasida</taxon>
        <taxon>Piroplasmida</taxon>
        <taxon>Babesiidae</taxon>
        <taxon>Babesia</taxon>
    </lineage>
</organism>
<comment type="catalytic activity">
    <reaction evidence="1">
        <text>ATP + H2O = ADP + phosphate + H(+)</text>
        <dbReference type="Rhea" id="RHEA:13065"/>
        <dbReference type="ChEBI" id="CHEBI:15377"/>
        <dbReference type="ChEBI" id="CHEBI:15378"/>
        <dbReference type="ChEBI" id="CHEBI:30616"/>
        <dbReference type="ChEBI" id="CHEBI:43474"/>
        <dbReference type="ChEBI" id="CHEBI:456216"/>
    </reaction>
</comment>
<accession>S6BP15</accession>
<evidence type="ECO:0000256" key="2">
    <source>
        <dbReference type="RuleBase" id="RU000487"/>
    </source>
</evidence>
<dbReference type="Gene3D" id="3.30.420.40">
    <property type="match status" value="2"/>
</dbReference>
<dbReference type="SUPFAM" id="SSF53067">
    <property type="entry name" value="Actin-like ATPase domain"/>
    <property type="match status" value="2"/>
</dbReference>
<proteinExistence type="evidence at transcript level"/>
<dbReference type="SMART" id="SM00268">
    <property type="entry name" value="ACTIN"/>
    <property type="match status" value="1"/>
</dbReference>
<dbReference type="InterPro" id="IPR004000">
    <property type="entry name" value="Actin"/>
</dbReference>
<evidence type="ECO:0000256" key="1">
    <source>
        <dbReference type="ARBA" id="ARBA00049360"/>
    </source>
</evidence>
<dbReference type="PANTHER" id="PTHR11937">
    <property type="entry name" value="ACTIN"/>
    <property type="match status" value="1"/>
</dbReference>
<dbReference type="VEuPathDB" id="PiroplasmaDB:BBOV_IV003760"/>
<dbReference type="AlphaFoldDB" id="S6BP15"/>
<evidence type="ECO:0000313" key="3">
    <source>
        <dbReference type="EMBL" id="BAN65892.1"/>
    </source>
</evidence>
<dbReference type="Gene3D" id="3.90.640.10">
    <property type="entry name" value="Actin, Chain A, domain 4"/>
    <property type="match status" value="1"/>
</dbReference>
<dbReference type="InterPro" id="IPR043129">
    <property type="entry name" value="ATPase_NBD"/>
</dbReference>
<reference evidence="3" key="1">
    <citation type="journal article" date="2014" name="BMC Genomics">
        <title>The Babesia bovis gene and promoter model: an update from full-length EST analysis.</title>
        <authorList>
            <person name="Yamagishi J."/>
            <person name="Wakaguri H."/>
            <person name="Yokoyama N."/>
            <person name="Yamashita R."/>
            <person name="Suzuki Y."/>
            <person name="Xuan X."/>
            <person name="Igarashi I."/>
        </authorList>
    </citation>
    <scope>NUCLEOTIDE SEQUENCE</scope>
    <source>
        <strain evidence="3">Texas</strain>
    </source>
</reference>
<comment type="similarity">
    <text evidence="2">Belongs to the actin family.</text>
</comment>